<keyword evidence="1" id="KW-0808">Transferase</keyword>
<accession>A0AC61MTH1</accession>
<keyword evidence="1" id="KW-0418">Kinase</keyword>
<reference evidence="1 2" key="1">
    <citation type="journal article" date="2022" name="Int. J. Syst. Evol. Microbiol.">
        <title>Miniphocaeibacter halophilus sp. nov., an ammonium-tolerant acetate-producing bacterium isolated from a biogas system.</title>
        <authorList>
            <person name="Schnurer A."/>
            <person name="Singh A."/>
            <person name="Bi S."/>
            <person name="Qiao W."/>
            <person name="Westerholm M."/>
        </authorList>
    </citation>
    <scope>NUCLEOTIDE SEQUENCE [LARGE SCALE GENOMIC DNA]</scope>
    <source>
        <strain evidence="1 2">AMB_01</strain>
    </source>
</reference>
<proteinExistence type="predicted"/>
<protein>
    <submittedName>
        <fullName evidence="1">Kinase/pyrophosphorylase</fullName>
    </submittedName>
</protein>
<gene>
    <name evidence="1" type="ORF">JFY71_10315</name>
</gene>
<keyword evidence="2" id="KW-1185">Reference proteome</keyword>
<name>A0AC61MTH1_9FIRM</name>
<dbReference type="Proteomes" id="UP000595814">
    <property type="component" value="Chromosome"/>
</dbReference>
<sequence length="270" mass="30679">MSSKNLIIVSDSTGETAIQMTNAIKVHFDLDGVNILRYPDILSNEEIDEMFNELTGENLIYSTIIREDILKYLKEKALEKNYTVVDLFEVPLTAAEKFFNQKAKREVGLTRTLSEDYFAKIEALDFAMKYDDGKDPRGIKLADIVLIGISRTSKTPLSLNLAFKNYKVCNIPLVPEINPPEELFQVDPKKIIGLIINKDKLNEIRNERLKSMGIVSGGEYSSENRILNELNFALELYEKIGCRVIDVTTKTIEETTSDIITMIDQKDNIN</sequence>
<evidence type="ECO:0000313" key="2">
    <source>
        <dbReference type="Proteomes" id="UP000595814"/>
    </source>
</evidence>
<dbReference type="EMBL" id="CP066744">
    <property type="protein sequence ID" value="QQK07669.1"/>
    <property type="molecule type" value="Genomic_DNA"/>
</dbReference>
<evidence type="ECO:0000313" key="1">
    <source>
        <dbReference type="EMBL" id="QQK07669.1"/>
    </source>
</evidence>
<organism evidence="1 2">
    <name type="scientific">Miniphocaeibacter halophilus</name>
    <dbReference type="NCBI Taxonomy" id="2931922"/>
    <lineage>
        <taxon>Bacteria</taxon>
        <taxon>Bacillati</taxon>
        <taxon>Bacillota</taxon>
        <taxon>Tissierellia</taxon>
        <taxon>Tissierellales</taxon>
        <taxon>Peptoniphilaceae</taxon>
        <taxon>Miniphocaeibacter</taxon>
    </lineage>
</organism>